<accession>A0YCI5</accession>
<dbReference type="Proteomes" id="UP000004931">
    <property type="component" value="Unassembled WGS sequence"/>
</dbReference>
<dbReference type="GO" id="GO:0003887">
    <property type="term" value="F:DNA-directed DNA polymerase activity"/>
    <property type="evidence" value="ECO:0007669"/>
    <property type="project" value="InterPro"/>
</dbReference>
<gene>
    <name evidence="1" type="ORF">GP2143_08139</name>
</gene>
<dbReference type="Gene3D" id="3.40.50.10110">
    <property type="entry name" value="DNA polymerase III subunit chi"/>
    <property type="match status" value="1"/>
</dbReference>
<sequence length="145" mass="16936">MTKIDFYILPYDSSEQRHLFACRLAEKAFKLGNEIYIHGSDGDQAKALDELLWSWRNTSFIPHKIDDNSTDEQPLHIGFGKDKQMSGDHNGLLINLSDHVPEFFSRFERVSEIVVQDSAVTESTRANYRFYKNRGYHLDTHDLRR</sequence>
<dbReference type="InterPro" id="IPR007459">
    <property type="entry name" value="DNA_pol3_chi"/>
</dbReference>
<dbReference type="PANTHER" id="PTHR38767:SF1">
    <property type="entry name" value="DNA POLYMERASE III SUBUNIT CHI"/>
    <property type="match status" value="1"/>
</dbReference>
<organism evidence="1 2">
    <name type="scientific">marine gamma proteobacterium HTCC2143</name>
    <dbReference type="NCBI Taxonomy" id="247633"/>
    <lineage>
        <taxon>Bacteria</taxon>
        <taxon>Pseudomonadati</taxon>
        <taxon>Pseudomonadota</taxon>
        <taxon>Gammaproteobacteria</taxon>
        <taxon>Cellvibrionales</taxon>
        <taxon>Spongiibacteraceae</taxon>
        <taxon>BD1-7 clade</taxon>
    </lineage>
</organism>
<dbReference type="GO" id="GO:0006260">
    <property type="term" value="P:DNA replication"/>
    <property type="evidence" value="ECO:0007669"/>
    <property type="project" value="InterPro"/>
</dbReference>
<evidence type="ECO:0000313" key="1">
    <source>
        <dbReference type="EMBL" id="EAW31504.1"/>
    </source>
</evidence>
<dbReference type="GO" id="GO:0003677">
    <property type="term" value="F:DNA binding"/>
    <property type="evidence" value="ECO:0007669"/>
    <property type="project" value="InterPro"/>
</dbReference>
<dbReference type="eggNOG" id="COG2927">
    <property type="taxonomic scope" value="Bacteria"/>
</dbReference>
<name>A0YCI5_9GAMM</name>
<dbReference type="Pfam" id="PF04364">
    <property type="entry name" value="DNA_pol3_chi"/>
    <property type="match status" value="1"/>
</dbReference>
<dbReference type="EMBL" id="AAVT01000003">
    <property type="protein sequence ID" value="EAW31504.1"/>
    <property type="molecule type" value="Genomic_DNA"/>
</dbReference>
<protein>
    <submittedName>
        <fullName evidence="1">DNA polymerase III subunit chi</fullName>
    </submittedName>
</protein>
<dbReference type="OrthoDB" id="5297568at2"/>
<dbReference type="STRING" id="247633.GP2143_08139"/>
<dbReference type="AlphaFoldDB" id="A0YCI5"/>
<comment type="caution">
    <text evidence="1">The sequence shown here is derived from an EMBL/GenBank/DDBJ whole genome shotgun (WGS) entry which is preliminary data.</text>
</comment>
<dbReference type="SUPFAM" id="SSF102400">
    <property type="entry name" value="DNA polymerase III chi subunit"/>
    <property type="match status" value="1"/>
</dbReference>
<reference evidence="1 2" key="1">
    <citation type="journal article" date="2010" name="J. Bacteriol.">
        <title>Genome sequence of the oligotrophic marine Gammaproteobacterium HTCC2143, isolated from the Oregon Coast.</title>
        <authorList>
            <person name="Oh H.M."/>
            <person name="Kang I."/>
            <person name="Ferriera S."/>
            <person name="Giovannoni S.J."/>
            <person name="Cho J.C."/>
        </authorList>
    </citation>
    <scope>NUCLEOTIDE SEQUENCE [LARGE SCALE GENOMIC DNA]</scope>
    <source>
        <strain evidence="1 2">HTCC2143</strain>
    </source>
</reference>
<dbReference type="GO" id="GO:0032298">
    <property type="term" value="P:positive regulation of DNA-templated DNA replication initiation"/>
    <property type="evidence" value="ECO:0007669"/>
    <property type="project" value="TreeGrafter"/>
</dbReference>
<dbReference type="PANTHER" id="PTHR38767">
    <property type="entry name" value="DNA POLYMERASE III SUBUNIT CHI"/>
    <property type="match status" value="1"/>
</dbReference>
<evidence type="ECO:0000313" key="2">
    <source>
        <dbReference type="Proteomes" id="UP000004931"/>
    </source>
</evidence>
<dbReference type="InterPro" id="IPR036768">
    <property type="entry name" value="PolIII_chi_sf"/>
</dbReference>
<proteinExistence type="predicted"/>
<keyword evidence="2" id="KW-1185">Reference proteome</keyword>